<dbReference type="EMBL" id="ASGP02000002">
    <property type="protein sequence ID" value="KAH9521048.1"/>
    <property type="molecule type" value="Genomic_DNA"/>
</dbReference>
<dbReference type="Proteomes" id="UP000790347">
    <property type="component" value="Unassembled WGS sequence"/>
</dbReference>
<evidence type="ECO:0000313" key="2">
    <source>
        <dbReference type="Proteomes" id="UP000790347"/>
    </source>
</evidence>
<dbReference type="AlphaFoldDB" id="A0A922L6H1"/>
<comment type="caution">
    <text evidence="1">The sequence shown here is derived from an EMBL/GenBank/DDBJ whole genome shotgun (WGS) entry which is preliminary data.</text>
</comment>
<name>A0A922L6H1_DERFA</name>
<organism evidence="1 2">
    <name type="scientific">Dermatophagoides farinae</name>
    <name type="common">American house dust mite</name>
    <dbReference type="NCBI Taxonomy" id="6954"/>
    <lineage>
        <taxon>Eukaryota</taxon>
        <taxon>Metazoa</taxon>
        <taxon>Ecdysozoa</taxon>
        <taxon>Arthropoda</taxon>
        <taxon>Chelicerata</taxon>
        <taxon>Arachnida</taxon>
        <taxon>Acari</taxon>
        <taxon>Acariformes</taxon>
        <taxon>Sarcoptiformes</taxon>
        <taxon>Astigmata</taxon>
        <taxon>Psoroptidia</taxon>
        <taxon>Analgoidea</taxon>
        <taxon>Pyroglyphidae</taxon>
        <taxon>Dermatophagoidinae</taxon>
        <taxon>Dermatophagoides</taxon>
    </lineage>
</organism>
<proteinExistence type="predicted"/>
<accession>A0A922L6H1</accession>
<reference evidence="1" key="1">
    <citation type="submission" date="2013-05" db="EMBL/GenBank/DDBJ databases">
        <authorList>
            <person name="Yim A.K.Y."/>
            <person name="Chan T.F."/>
            <person name="Ji K.M."/>
            <person name="Liu X.Y."/>
            <person name="Zhou J.W."/>
            <person name="Li R.Q."/>
            <person name="Yang K.Y."/>
            <person name="Li J."/>
            <person name="Li M."/>
            <person name="Law P.T.W."/>
            <person name="Wu Y.L."/>
            <person name="Cai Z.L."/>
            <person name="Qin H."/>
            <person name="Bao Y."/>
            <person name="Leung R.K.K."/>
            <person name="Ng P.K.S."/>
            <person name="Zou J."/>
            <person name="Zhong X.J."/>
            <person name="Ran P.X."/>
            <person name="Zhong N.S."/>
            <person name="Liu Z.G."/>
            <person name="Tsui S.K.W."/>
        </authorList>
    </citation>
    <scope>NUCLEOTIDE SEQUENCE</scope>
    <source>
        <strain evidence="1">Derf</strain>
        <tissue evidence="1">Whole organism</tissue>
    </source>
</reference>
<gene>
    <name evidence="1" type="ORF">DERF_004727</name>
</gene>
<reference evidence="1" key="2">
    <citation type="journal article" date="2022" name="Res Sq">
        <title>Comparative Genomics Reveals Insights into the Divergent Evolution of Astigmatic Mites and Household Pest Adaptations.</title>
        <authorList>
            <person name="Xiong Q."/>
            <person name="Wan A.T.-Y."/>
            <person name="Liu X.-Y."/>
            <person name="Fung C.S.-H."/>
            <person name="Xiao X."/>
            <person name="Malainual N."/>
            <person name="Hou J."/>
            <person name="Wang L."/>
            <person name="Wang M."/>
            <person name="Yang K."/>
            <person name="Cui Y."/>
            <person name="Leung E."/>
            <person name="Nong W."/>
            <person name="Shin S.-K."/>
            <person name="Au S."/>
            <person name="Jeong K.Y."/>
            <person name="Chew F.T."/>
            <person name="Hui J."/>
            <person name="Leung T.F."/>
            <person name="Tungtrongchitr A."/>
            <person name="Zhong N."/>
            <person name="Liu Z."/>
            <person name="Tsui S."/>
        </authorList>
    </citation>
    <scope>NUCLEOTIDE SEQUENCE</scope>
    <source>
        <strain evidence="1">Derf</strain>
        <tissue evidence="1">Whole organism</tissue>
    </source>
</reference>
<keyword evidence="2" id="KW-1185">Reference proteome</keyword>
<evidence type="ECO:0000313" key="1">
    <source>
        <dbReference type="EMBL" id="KAH9521048.1"/>
    </source>
</evidence>
<protein>
    <submittedName>
        <fullName evidence="1">Uncharacterized protein</fullName>
    </submittedName>
</protein>
<sequence length="127" mass="13289">MVIAALCDANVNTVKYLATSNGMNNTIDGNHVSANWNGPTIAFTGACPTTLDPRPPEPHLSVYQCHDCVSGGPVHRARQLDMCHGAESHCGLAGGGWHQVYDQTAGGVTGSRSDAQNSELPVLTCIS</sequence>